<sequence length="191" mass="20687">MASSGGGLPEGAVPIYADDPSLPPGATDGLAELMGSLEEKVHEMAREAGNAPQTFYEDVQAFCAAVDWSERWVKALVAGHAVLWIVTLCTRKRFNFQIGVFFLVCALVWASETLNTLAHKNWRSFSTQDYFDSAGFFTAVMYSGPLLLLAMLQMMNFLALSAELLVVVKKNEFKQQREANAAATAVAGGGV</sequence>
<dbReference type="EMBL" id="HBGT01021027">
    <property type="protein sequence ID" value="CAD9425558.1"/>
    <property type="molecule type" value="Transcribed_RNA"/>
</dbReference>
<keyword evidence="1" id="KW-0472">Membrane</keyword>
<feature type="transmembrane region" description="Helical" evidence="1">
    <location>
        <begin position="94"/>
        <end position="111"/>
    </location>
</feature>
<evidence type="ECO:0008006" key="3">
    <source>
        <dbReference type="Google" id="ProtNLM"/>
    </source>
</evidence>
<keyword evidence="1" id="KW-1133">Transmembrane helix</keyword>
<protein>
    <recommendedName>
        <fullName evidence="3">Transmembrane protein 18</fullName>
    </recommendedName>
</protein>
<evidence type="ECO:0000313" key="2">
    <source>
        <dbReference type="EMBL" id="CAD9425558.1"/>
    </source>
</evidence>
<dbReference type="Pfam" id="PF14770">
    <property type="entry name" value="TMEM18"/>
    <property type="match status" value="1"/>
</dbReference>
<gene>
    <name evidence="2" type="ORF">FPAR1323_LOCUS11050</name>
</gene>
<organism evidence="2">
    <name type="scientific">Florenciella parvula</name>
    <dbReference type="NCBI Taxonomy" id="236787"/>
    <lineage>
        <taxon>Eukaryota</taxon>
        <taxon>Sar</taxon>
        <taxon>Stramenopiles</taxon>
        <taxon>Ochrophyta</taxon>
        <taxon>Dictyochophyceae</taxon>
        <taxon>Florenciellales</taxon>
        <taxon>Florenciella</taxon>
    </lineage>
</organism>
<reference evidence="2" key="1">
    <citation type="submission" date="2021-01" db="EMBL/GenBank/DDBJ databases">
        <authorList>
            <person name="Corre E."/>
            <person name="Pelletier E."/>
            <person name="Niang G."/>
            <person name="Scheremetjew M."/>
            <person name="Finn R."/>
            <person name="Kale V."/>
            <person name="Holt S."/>
            <person name="Cochrane G."/>
            <person name="Meng A."/>
            <person name="Brown T."/>
            <person name="Cohen L."/>
        </authorList>
    </citation>
    <scope>NUCLEOTIDE SEQUENCE</scope>
    <source>
        <strain evidence="2">RCC1693</strain>
    </source>
</reference>
<name>A0A7S2CJE4_9STRA</name>
<feature type="transmembrane region" description="Helical" evidence="1">
    <location>
        <begin position="146"/>
        <end position="168"/>
    </location>
</feature>
<accession>A0A7S2CJE4</accession>
<dbReference type="AlphaFoldDB" id="A0A7S2CJE4"/>
<feature type="non-terminal residue" evidence="2">
    <location>
        <position position="191"/>
    </location>
</feature>
<proteinExistence type="predicted"/>
<dbReference type="InterPro" id="IPR026721">
    <property type="entry name" value="TMEM18"/>
</dbReference>
<evidence type="ECO:0000256" key="1">
    <source>
        <dbReference type="SAM" id="Phobius"/>
    </source>
</evidence>
<keyword evidence="1" id="KW-0812">Transmembrane</keyword>